<dbReference type="Gene3D" id="3.10.129.10">
    <property type="entry name" value="Hotdog Thioesterase"/>
    <property type="match status" value="1"/>
</dbReference>
<dbReference type="GO" id="GO:0003857">
    <property type="term" value="F:(3S)-3-hydroxyacyl-CoA dehydrogenase (NAD+) activity"/>
    <property type="evidence" value="ECO:0007669"/>
    <property type="project" value="TreeGrafter"/>
</dbReference>
<comment type="similarity">
    <text evidence="1">Belongs to the enoyl-CoA hydratase/isomerase family.</text>
</comment>
<evidence type="ECO:0000256" key="1">
    <source>
        <dbReference type="ARBA" id="ARBA00005254"/>
    </source>
</evidence>
<feature type="domain" description="MaoC-like" evidence="2">
    <location>
        <begin position="167"/>
        <end position="247"/>
    </location>
</feature>
<dbReference type="AlphaFoldDB" id="A0A1X0JJQ9"/>
<dbReference type="GO" id="GO:0004300">
    <property type="term" value="F:enoyl-CoA hydratase activity"/>
    <property type="evidence" value="ECO:0007669"/>
    <property type="project" value="TreeGrafter"/>
</dbReference>
<dbReference type="PANTHER" id="PTHR13078:SF56">
    <property type="entry name" value="PEROXISOMAL MULTIFUNCTIONAL ENZYME TYPE 2"/>
    <property type="match status" value="1"/>
</dbReference>
<evidence type="ECO:0000313" key="3">
    <source>
        <dbReference type="EMBL" id="ORB63104.1"/>
    </source>
</evidence>
<dbReference type="Proteomes" id="UP000192411">
    <property type="component" value="Unassembled WGS sequence"/>
</dbReference>
<protein>
    <submittedName>
        <fullName evidence="3">Acyl dehydratase</fullName>
    </submittedName>
</protein>
<proteinExistence type="inferred from homology"/>
<keyword evidence="4" id="KW-1185">Reference proteome</keyword>
<dbReference type="PANTHER" id="PTHR13078">
    <property type="entry name" value="PEROXISOMAL MULTIFUNCTIONAL ENZYME TYPE 2-RELATED"/>
    <property type="match status" value="1"/>
</dbReference>
<name>A0A1X0JJQ9_9MYCO</name>
<dbReference type="Pfam" id="PF01575">
    <property type="entry name" value="MaoC_dehydratas"/>
    <property type="match status" value="1"/>
</dbReference>
<evidence type="ECO:0000259" key="2">
    <source>
        <dbReference type="Pfam" id="PF01575"/>
    </source>
</evidence>
<dbReference type="OrthoDB" id="5415111at2"/>
<dbReference type="GO" id="GO:0044594">
    <property type="term" value="F:17-beta-hydroxysteroid dehydrogenase (NAD+) activity"/>
    <property type="evidence" value="ECO:0007669"/>
    <property type="project" value="TreeGrafter"/>
</dbReference>
<gene>
    <name evidence="3" type="ORF">BST47_20465</name>
</gene>
<dbReference type="SUPFAM" id="SSF54637">
    <property type="entry name" value="Thioesterase/thiol ester dehydrase-isomerase"/>
    <property type="match status" value="2"/>
</dbReference>
<dbReference type="EMBL" id="MVIM01000012">
    <property type="protein sequence ID" value="ORB63104.1"/>
    <property type="molecule type" value="Genomic_DNA"/>
</dbReference>
<reference evidence="3 4" key="1">
    <citation type="submission" date="2017-02" db="EMBL/GenBank/DDBJ databases">
        <title>The new phylogeny of genus Mycobacterium.</title>
        <authorList>
            <person name="Tortoli E."/>
            <person name="Trovato A."/>
            <person name="Cirillo D.M."/>
        </authorList>
    </citation>
    <scope>NUCLEOTIDE SEQUENCE [LARGE SCALE GENOMIC DNA]</scope>
    <source>
        <strain evidence="3 4">DSM 44338</strain>
    </source>
</reference>
<dbReference type="RefSeq" id="WP_083127481.1">
    <property type="nucleotide sequence ID" value="NZ_MVIM01000012.1"/>
</dbReference>
<dbReference type="InterPro" id="IPR002539">
    <property type="entry name" value="MaoC-like_dom"/>
</dbReference>
<sequence length="278" mass="29793">MSETTVSPVRHGPFAGRLDPETIARYAAATVDRTSSVLDGLATPAMFPVILVFTPNEAARGDLPESIWQRVRGGVHGAHDIVLHRPLLPGEPLQTWSQISAVRTSRAGTQVVMHFEQVGVDGALAAEQWWTMVLLGLDGVVDLGAAPVDHRFPDDARARPVGSVTHHIGADVAHRYAEVSGDWSAHHFDIDAARTAGFDFVFAHGLCTMAICTHRVLGLLGVDDPGLVRRVAGRFASPTPLDCDLNVNAFDISGNSFAFEAEANGTTTISHGRLELRA</sequence>
<comment type="caution">
    <text evidence="3">The sequence shown here is derived from an EMBL/GenBank/DDBJ whole genome shotgun (WGS) entry which is preliminary data.</text>
</comment>
<dbReference type="STRING" id="75922.BST47_20465"/>
<dbReference type="GO" id="GO:0006635">
    <property type="term" value="P:fatty acid beta-oxidation"/>
    <property type="evidence" value="ECO:0007669"/>
    <property type="project" value="TreeGrafter"/>
</dbReference>
<evidence type="ECO:0000313" key="4">
    <source>
        <dbReference type="Proteomes" id="UP000192411"/>
    </source>
</evidence>
<accession>A0A1X0JJQ9</accession>
<dbReference type="InterPro" id="IPR029069">
    <property type="entry name" value="HotDog_dom_sf"/>
</dbReference>
<organism evidence="3 4">
    <name type="scientific">Mycolicibacterium tusciae</name>
    <dbReference type="NCBI Taxonomy" id="75922"/>
    <lineage>
        <taxon>Bacteria</taxon>
        <taxon>Bacillati</taxon>
        <taxon>Actinomycetota</taxon>
        <taxon>Actinomycetes</taxon>
        <taxon>Mycobacteriales</taxon>
        <taxon>Mycobacteriaceae</taxon>
        <taxon>Mycolicibacterium</taxon>
    </lineage>
</organism>